<dbReference type="RefSeq" id="WP_094218061.1">
    <property type="nucleotide sequence ID" value="NZ_MCGQ01000016.1"/>
</dbReference>
<keyword evidence="3" id="KW-0067">ATP-binding</keyword>
<gene>
    <name evidence="5" type="ORF">BEK98_20195</name>
</gene>
<evidence type="ECO:0000313" key="6">
    <source>
        <dbReference type="Proteomes" id="UP000215483"/>
    </source>
</evidence>
<name>A0A233SEX1_STRDA</name>
<accession>A0A233SEX1</accession>
<keyword evidence="6" id="KW-1185">Reference proteome</keyword>
<evidence type="ECO:0000259" key="4">
    <source>
        <dbReference type="Pfam" id="PF18603"/>
    </source>
</evidence>
<dbReference type="SUPFAM" id="SSF56059">
    <property type="entry name" value="Glutathione synthetase ATP-binding domain-like"/>
    <property type="match status" value="1"/>
</dbReference>
<dbReference type="InterPro" id="IPR052032">
    <property type="entry name" value="ATP-dep_AA_Ligase"/>
</dbReference>
<dbReference type="OrthoDB" id="24041at2"/>
<evidence type="ECO:0000313" key="5">
    <source>
        <dbReference type="EMBL" id="OXY94195.1"/>
    </source>
</evidence>
<proteinExistence type="predicted"/>
<dbReference type="PANTHER" id="PTHR43585">
    <property type="entry name" value="FUMIPYRROLE BIOSYNTHESIS PROTEIN C"/>
    <property type="match status" value="1"/>
</dbReference>
<organism evidence="5 6">
    <name type="scientific">Streptomyces diastatochromogenes</name>
    <dbReference type="NCBI Taxonomy" id="42236"/>
    <lineage>
        <taxon>Bacteria</taxon>
        <taxon>Bacillati</taxon>
        <taxon>Actinomycetota</taxon>
        <taxon>Actinomycetes</taxon>
        <taxon>Kitasatosporales</taxon>
        <taxon>Streptomycetaceae</taxon>
        <taxon>Streptomyces</taxon>
    </lineage>
</organism>
<dbReference type="GO" id="GO:0016874">
    <property type="term" value="F:ligase activity"/>
    <property type="evidence" value="ECO:0007669"/>
    <property type="project" value="UniProtKB-KW"/>
</dbReference>
<reference evidence="5 6" key="1">
    <citation type="submission" date="2016-07" db="EMBL/GenBank/DDBJ databases">
        <title>Draft genome of Streptomyces diastatochromogenes.</title>
        <authorList>
            <person name="Podduturi R."/>
            <person name="Lukassen M.B."/>
            <person name="Clausen N."/>
            <person name="Nielsen J.L."/>
            <person name="Jorgensen N.O."/>
        </authorList>
    </citation>
    <scope>NUCLEOTIDE SEQUENCE [LARGE SCALE GENOMIC DNA]</scope>
    <source>
        <strain evidence="5 6">DSM 40608</strain>
    </source>
</reference>
<dbReference type="EMBL" id="MCGQ01000016">
    <property type="protein sequence ID" value="OXY94195.1"/>
    <property type="molecule type" value="Genomic_DNA"/>
</dbReference>
<evidence type="ECO:0000256" key="1">
    <source>
        <dbReference type="ARBA" id="ARBA00022598"/>
    </source>
</evidence>
<dbReference type="InterPro" id="IPR040570">
    <property type="entry name" value="LAL_C2"/>
</dbReference>
<keyword evidence="1" id="KW-0436">Ligase</keyword>
<keyword evidence="2" id="KW-0547">Nucleotide-binding</keyword>
<dbReference type="AlphaFoldDB" id="A0A233SEX1"/>
<comment type="caution">
    <text evidence="5">The sequence shown here is derived from an EMBL/GenBank/DDBJ whole genome shotgun (WGS) entry which is preliminary data.</text>
</comment>
<feature type="domain" description="L-amino acid ligase C-terminal" evidence="4">
    <location>
        <begin position="261"/>
        <end position="337"/>
    </location>
</feature>
<dbReference type="Proteomes" id="UP000215483">
    <property type="component" value="Unassembled WGS sequence"/>
</dbReference>
<dbReference type="Pfam" id="PF18603">
    <property type="entry name" value="LAL_C2"/>
    <property type="match status" value="1"/>
</dbReference>
<protein>
    <recommendedName>
        <fullName evidence="4">L-amino acid ligase C-terminal domain-containing protein</fullName>
    </recommendedName>
</protein>
<evidence type="ECO:0000256" key="3">
    <source>
        <dbReference type="ARBA" id="ARBA00022840"/>
    </source>
</evidence>
<sequence length="349" mass="37008">MPPSVLLLGVSHRCAYDAYPLARIAAVHPVVLVDTAPPAWARPYLAGHIAADPGEEAATAEAVGRYALRHEVSGVLTWTREYLPGAARVAARLASPGIPYETAAACTDPAALQMLLARHKIPPAGREDTDAPLVGAEAVVLDDEVRIAALTRTAPGPPPARQSMRHSVHAHDGLLHNPFLRHTVERTVRALGLTHTVVHIGLRLTARGPRVTDVVPHLPGDLIPLLVERATGVDLARAAAALATGRLPDAAPTRQRAAAIQFAYPATTGRLTHLDMDPAAAYEPYAERMVLTRQPGDHVVAAAHADPDDRLAHWVAEGETPTDCADTLRRMAHHLSAAVNPAARPHAAA</sequence>
<dbReference type="GO" id="GO:0005524">
    <property type="term" value="F:ATP binding"/>
    <property type="evidence" value="ECO:0007669"/>
    <property type="project" value="UniProtKB-KW"/>
</dbReference>
<dbReference type="Gene3D" id="3.30.470.20">
    <property type="entry name" value="ATP-grasp fold, B domain"/>
    <property type="match status" value="1"/>
</dbReference>
<dbReference type="PANTHER" id="PTHR43585:SF2">
    <property type="entry name" value="ATP-GRASP ENZYME FSQD"/>
    <property type="match status" value="1"/>
</dbReference>
<evidence type="ECO:0000256" key="2">
    <source>
        <dbReference type="ARBA" id="ARBA00022741"/>
    </source>
</evidence>